<dbReference type="RefSeq" id="WP_245904288.1">
    <property type="nucleotide sequence ID" value="NZ_QGGW01000004.1"/>
</dbReference>
<keyword evidence="3" id="KW-0812">Transmembrane</keyword>
<dbReference type="GO" id="GO:0016780">
    <property type="term" value="F:phosphotransferase activity, for other substituted phosphate groups"/>
    <property type="evidence" value="ECO:0007669"/>
    <property type="project" value="TreeGrafter"/>
</dbReference>
<keyword evidence="3" id="KW-0472">Membrane</keyword>
<evidence type="ECO:0000256" key="2">
    <source>
        <dbReference type="ARBA" id="ARBA00023169"/>
    </source>
</evidence>
<feature type="domain" description="Bacterial sugar transferase" evidence="4">
    <location>
        <begin position="36"/>
        <end position="219"/>
    </location>
</feature>
<evidence type="ECO:0000256" key="1">
    <source>
        <dbReference type="ARBA" id="ARBA00006464"/>
    </source>
</evidence>
<dbReference type="EMBL" id="QGGW01000004">
    <property type="protein sequence ID" value="PWK60560.1"/>
    <property type="molecule type" value="Genomic_DNA"/>
</dbReference>
<dbReference type="PANTHER" id="PTHR30576">
    <property type="entry name" value="COLANIC BIOSYNTHESIS UDP-GLUCOSE LIPID CARRIER TRANSFERASE"/>
    <property type="match status" value="1"/>
</dbReference>
<dbReference type="GO" id="GO:0000271">
    <property type="term" value="P:polysaccharide biosynthetic process"/>
    <property type="evidence" value="ECO:0007669"/>
    <property type="project" value="UniProtKB-KW"/>
</dbReference>
<evidence type="ECO:0000313" key="6">
    <source>
        <dbReference type="Proteomes" id="UP000245708"/>
    </source>
</evidence>
<accession>A0A316GIF2</accession>
<feature type="transmembrane region" description="Helical" evidence="3">
    <location>
        <begin position="41"/>
        <end position="62"/>
    </location>
</feature>
<proteinExistence type="inferred from homology"/>
<comment type="similarity">
    <text evidence="1">Belongs to the bacterial sugar transferase family.</text>
</comment>
<sequence>MTIVPDDRDFVAPLVAPSKAAAAQSGNGDLVYMVSKRAFDLVFATIVLLPATLIVAIALLVLNPFINKGPLIHVQKRMGRDCKPFRAYKFRSMFVQPRGMRGPDDPIEVERITLLGNLLRRSRFDELPQIWNVYRGEMSLIGPRPDYFRHACHYVRVIPGYRARHNVRPGISGLAQIKHGYAAGLNATRLKTSADLIYIRQASLRLDLWIFWRTVVTVFRMRGA</sequence>
<organism evidence="5 6">
    <name type="scientific">Roseicyclus mahoneyensis</name>
    <dbReference type="NCBI Taxonomy" id="164332"/>
    <lineage>
        <taxon>Bacteria</taxon>
        <taxon>Pseudomonadati</taxon>
        <taxon>Pseudomonadota</taxon>
        <taxon>Alphaproteobacteria</taxon>
        <taxon>Rhodobacterales</taxon>
        <taxon>Roseobacteraceae</taxon>
        <taxon>Roseicyclus</taxon>
    </lineage>
</organism>
<keyword evidence="5" id="KW-0808">Transferase</keyword>
<keyword evidence="3" id="KW-1133">Transmembrane helix</keyword>
<dbReference type="PANTHER" id="PTHR30576:SF0">
    <property type="entry name" value="UNDECAPRENYL-PHOSPHATE N-ACETYLGALACTOSAMINYL 1-PHOSPHATE TRANSFERASE-RELATED"/>
    <property type="match status" value="1"/>
</dbReference>
<dbReference type="AlphaFoldDB" id="A0A316GIF2"/>
<keyword evidence="6" id="KW-1185">Reference proteome</keyword>
<keyword evidence="2" id="KW-0270">Exopolysaccharide synthesis</keyword>
<dbReference type="InterPro" id="IPR003362">
    <property type="entry name" value="Bact_transf"/>
</dbReference>
<evidence type="ECO:0000313" key="5">
    <source>
        <dbReference type="EMBL" id="PWK60560.1"/>
    </source>
</evidence>
<reference evidence="5 6" key="1">
    <citation type="submission" date="2018-05" db="EMBL/GenBank/DDBJ databases">
        <title>Genomic Encyclopedia of Type Strains, Phase IV (KMG-IV): sequencing the most valuable type-strain genomes for metagenomic binning, comparative biology and taxonomic classification.</title>
        <authorList>
            <person name="Goeker M."/>
        </authorList>
    </citation>
    <scope>NUCLEOTIDE SEQUENCE [LARGE SCALE GENOMIC DNA]</scope>
    <source>
        <strain evidence="5 6">DSM 16097</strain>
    </source>
</reference>
<comment type="caution">
    <text evidence="5">The sequence shown here is derived from an EMBL/GenBank/DDBJ whole genome shotgun (WGS) entry which is preliminary data.</text>
</comment>
<gene>
    <name evidence="5" type="ORF">C7455_104197</name>
</gene>
<protein>
    <submittedName>
        <fullName evidence="5">Lipopolysaccharide/colanic/teichoic acid biosynthesis glycosyltransferase</fullName>
    </submittedName>
</protein>
<evidence type="ECO:0000259" key="4">
    <source>
        <dbReference type="Pfam" id="PF02397"/>
    </source>
</evidence>
<name>A0A316GIF2_9RHOB</name>
<evidence type="ECO:0000256" key="3">
    <source>
        <dbReference type="SAM" id="Phobius"/>
    </source>
</evidence>
<dbReference type="Pfam" id="PF02397">
    <property type="entry name" value="Bac_transf"/>
    <property type="match status" value="1"/>
</dbReference>
<dbReference type="Proteomes" id="UP000245708">
    <property type="component" value="Unassembled WGS sequence"/>
</dbReference>